<proteinExistence type="inferred from homology"/>
<evidence type="ECO:0000256" key="4">
    <source>
        <dbReference type="ARBA" id="ARBA00023172"/>
    </source>
</evidence>
<dbReference type="InterPro" id="IPR010998">
    <property type="entry name" value="Integrase_recombinase_N"/>
</dbReference>
<dbReference type="GO" id="GO:0015074">
    <property type="term" value="P:DNA integration"/>
    <property type="evidence" value="ECO:0007669"/>
    <property type="project" value="UniProtKB-KW"/>
</dbReference>
<dbReference type="SUPFAM" id="SSF47823">
    <property type="entry name" value="lambda integrase-like, N-terminal domain"/>
    <property type="match status" value="1"/>
</dbReference>
<comment type="caution">
    <text evidence="8">The sequence shown here is derived from an EMBL/GenBank/DDBJ whole genome shotgun (WGS) entry which is preliminary data.</text>
</comment>
<dbReference type="Proteomes" id="UP000094056">
    <property type="component" value="Unassembled WGS sequence"/>
</dbReference>
<dbReference type="PROSITE" id="PS51898">
    <property type="entry name" value="TYR_RECOMBINASE"/>
    <property type="match status" value="1"/>
</dbReference>
<evidence type="ECO:0000259" key="7">
    <source>
        <dbReference type="PROSITE" id="PS51900"/>
    </source>
</evidence>
<dbReference type="InterPro" id="IPR011010">
    <property type="entry name" value="DNA_brk_join_enz"/>
</dbReference>
<keyword evidence="3 5" id="KW-0238">DNA-binding</keyword>
<dbReference type="PANTHER" id="PTHR30349:SF41">
    <property type="entry name" value="INTEGRASE_RECOMBINASE PROTEIN MJ0367-RELATED"/>
    <property type="match status" value="1"/>
</dbReference>
<evidence type="ECO:0000256" key="2">
    <source>
        <dbReference type="ARBA" id="ARBA00022908"/>
    </source>
</evidence>
<dbReference type="InterPro" id="IPR004107">
    <property type="entry name" value="Integrase_SAM-like_N"/>
</dbReference>
<comment type="similarity">
    <text evidence="1">Belongs to the 'phage' integrase family.</text>
</comment>
<accession>A0A1E3XC48</accession>
<evidence type="ECO:0000256" key="5">
    <source>
        <dbReference type="PROSITE-ProRule" id="PRU01248"/>
    </source>
</evidence>
<dbReference type="Gene3D" id="1.10.150.130">
    <property type="match status" value="1"/>
</dbReference>
<evidence type="ECO:0000313" key="9">
    <source>
        <dbReference type="Proteomes" id="UP000094056"/>
    </source>
</evidence>
<sequence>MKNRLLSVQNDNLPTLTHNWSKMVNVFLLSQDVRKTSKNTYQRGLRQFLTWFEQKAIKNPVREDILDYKAYLADQELSSLTVSNYMVVVRKFFEWMEGMKYYPNIAKGIKGMKRVKGFRKDPLTVSQIKELLNSIDRTTIQGKRDFAMLNLLVRTGLRTIEVVRANIDDIRQEGGEAVLWIQGKGRDTKDDFVMLTPATLNPIREYLSARKAKDTYPLFTSLSDRNTDERITTRSVSWIVKEHLRGIGLDDSRLTAHSLRHTSITLALQGGATIQEAQALGRHSDINTTLVYAHNINRIKHAAERNIDDVLSGQV</sequence>
<dbReference type="GO" id="GO:0003677">
    <property type="term" value="F:DNA binding"/>
    <property type="evidence" value="ECO:0007669"/>
    <property type="project" value="UniProtKB-UniRule"/>
</dbReference>
<dbReference type="Pfam" id="PF02899">
    <property type="entry name" value="Phage_int_SAM_1"/>
    <property type="match status" value="1"/>
</dbReference>
<dbReference type="InterPro" id="IPR044068">
    <property type="entry name" value="CB"/>
</dbReference>
<name>A0A1E3XC48_9BACT</name>
<dbReference type="InterPro" id="IPR013762">
    <property type="entry name" value="Integrase-like_cat_sf"/>
</dbReference>
<protein>
    <submittedName>
        <fullName evidence="8">Site-specific tyrosine recombinase</fullName>
    </submittedName>
</protein>
<dbReference type="GO" id="GO:0006310">
    <property type="term" value="P:DNA recombination"/>
    <property type="evidence" value="ECO:0007669"/>
    <property type="project" value="UniProtKB-KW"/>
</dbReference>
<reference evidence="8 9" key="1">
    <citation type="submission" date="2016-07" db="EMBL/GenBank/DDBJ databases">
        <title>Draft genome of Scalindua rubra, obtained from a brine-seawater interface in the Red Sea, sheds light on salt adaptation in anammox bacteria.</title>
        <authorList>
            <person name="Speth D.R."/>
            <person name="Lagkouvardos I."/>
            <person name="Wang Y."/>
            <person name="Qian P.-Y."/>
            <person name="Dutilh B.E."/>
            <person name="Jetten M.S."/>
        </authorList>
    </citation>
    <scope>NUCLEOTIDE SEQUENCE [LARGE SCALE GENOMIC DNA]</scope>
    <source>
        <strain evidence="8">BSI-1</strain>
    </source>
</reference>
<evidence type="ECO:0000313" key="8">
    <source>
        <dbReference type="EMBL" id="ODS33205.1"/>
    </source>
</evidence>
<keyword evidence="2" id="KW-0229">DNA integration</keyword>
<gene>
    <name evidence="8" type="primary">xerC_1</name>
    <name evidence="8" type="ORF">SCARUB_01683</name>
</gene>
<dbReference type="Gene3D" id="1.10.443.10">
    <property type="entry name" value="Intergrase catalytic core"/>
    <property type="match status" value="1"/>
</dbReference>
<dbReference type="AlphaFoldDB" id="A0A1E3XC48"/>
<dbReference type="InterPro" id="IPR050090">
    <property type="entry name" value="Tyrosine_recombinase_XerCD"/>
</dbReference>
<evidence type="ECO:0000259" key="6">
    <source>
        <dbReference type="PROSITE" id="PS51898"/>
    </source>
</evidence>
<feature type="domain" description="Tyr recombinase" evidence="6">
    <location>
        <begin position="118"/>
        <end position="307"/>
    </location>
</feature>
<dbReference type="PROSITE" id="PS51900">
    <property type="entry name" value="CB"/>
    <property type="match status" value="1"/>
</dbReference>
<organism evidence="8 9">
    <name type="scientific">Candidatus Scalindua rubra</name>
    <dbReference type="NCBI Taxonomy" id="1872076"/>
    <lineage>
        <taxon>Bacteria</taxon>
        <taxon>Pseudomonadati</taxon>
        <taxon>Planctomycetota</taxon>
        <taxon>Candidatus Brocadiia</taxon>
        <taxon>Candidatus Brocadiales</taxon>
        <taxon>Candidatus Scalinduaceae</taxon>
        <taxon>Candidatus Scalindua</taxon>
    </lineage>
</organism>
<dbReference type="Pfam" id="PF00589">
    <property type="entry name" value="Phage_integrase"/>
    <property type="match status" value="1"/>
</dbReference>
<dbReference type="SUPFAM" id="SSF56349">
    <property type="entry name" value="DNA breaking-rejoining enzymes"/>
    <property type="match status" value="1"/>
</dbReference>
<keyword evidence="4" id="KW-0233">DNA recombination</keyword>
<evidence type="ECO:0000256" key="3">
    <source>
        <dbReference type="ARBA" id="ARBA00023125"/>
    </source>
</evidence>
<dbReference type="InterPro" id="IPR002104">
    <property type="entry name" value="Integrase_catalytic"/>
</dbReference>
<dbReference type="PANTHER" id="PTHR30349">
    <property type="entry name" value="PHAGE INTEGRASE-RELATED"/>
    <property type="match status" value="1"/>
</dbReference>
<evidence type="ECO:0000256" key="1">
    <source>
        <dbReference type="ARBA" id="ARBA00008857"/>
    </source>
</evidence>
<feature type="domain" description="Core-binding (CB)" evidence="7">
    <location>
        <begin position="11"/>
        <end position="97"/>
    </location>
</feature>
<dbReference type="PATRIC" id="fig|1872076.5.peg.1969"/>
<dbReference type="EMBL" id="MAYW01000035">
    <property type="protein sequence ID" value="ODS33205.1"/>
    <property type="molecule type" value="Genomic_DNA"/>
</dbReference>